<name>A0A1V2DW99_9GAMM</name>
<keyword evidence="3" id="KW-1185">Reference proteome</keyword>
<dbReference type="Pfam" id="PF13581">
    <property type="entry name" value="HATPase_c_2"/>
    <property type="match status" value="1"/>
</dbReference>
<protein>
    <recommendedName>
        <fullName evidence="1">Histidine kinase/HSP90-like ATPase domain-containing protein</fullName>
    </recommendedName>
</protein>
<dbReference type="Gene3D" id="3.30.565.10">
    <property type="entry name" value="Histidine kinase-like ATPase, C-terminal domain"/>
    <property type="match status" value="1"/>
</dbReference>
<dbReference type="EMBL" id="MSCW01000001">
    <property type="protein sequence ID" value="ONF45044.1"/>
    <property type="molecule type" value="Genomic_DNA"/>
</dbReference>
<proteinExistence type="predicted"/>
<dbReference type="STRING" id="135739.BTO32_00765"/>
<dbReference type="AlphaFoldDB" id="A0A1V2DW99"/>
<evidence type="ECO:0000313" key="2">
    <source>
        <dbReference type="EMBL" id="ONF45044.1"/>
    </source>
</evidence>
<feature type="domain" description="Histidine kinase/HSP90-like ATPase" evidence="1">
    <location>
        <begin position="12"/>
        <end position="127"/>
    </location>
</feature>
<dbReference type="InterPro" id="IPR036890">
    <property type="entry name" value="HATPase_C_sf"/>
</dbReference>
<comment type="caution">
    <text evidence="2">The sequence shown here is derived from an EMBL/GenBank/DDBJ whole genome shotgun (WGS) entry which is preliminary data.</text>
</comment>
<evidence type="ECO:0000313" key="3">
    <source>
        <dbReference type="Proteomes" id="UP000189339"/>
    </source>
</evidence>
<dbReference type="Proteomes" id="UP000189339">
    <property type="component" value="Unassembled WGS sequence"/>
</dbReference>
<gene>
    <name evidence="2" type="ORF">BTO32_00765</name>
</gene>
<dbReference type="OrthoDB" id="9792240at2"/>
<accession>A0A1V2DW99</accession>
<dbReference type="CDD" id="cd16936">
    <property type="entry name" value="HATPase_RsbW-like"/>
    <property type="match status" value="1"/>
</dbReference>
<sequence>MKITIRPQDTTASILQRVQEQCPMVGRHEERFIDCCTIIDEFHANMREHVAPKCHDFEWHLSVTCSDRGITLVFQYHGPCFDPTQSPDIEPQPIELRRIGGLGLAIISQLSDSMDYVYENGLNTLTIDLQVTGGTKEDPTCH</sequence>
<reference evidence="2 3" key="1">
    <citation type="submission" date="2016-12" db="EMBL/GenBank/DDBJ databases">
        <title>Marinobacter lutaoensis whole genome sequencing.</title>
        <authorList>
            <person name="Verma A."/>
            <person name="Krishnamurthi S."/>
        </authorList>
    </citation>
    <scope>NUCLEOTIDE SEQUENCE [LARGE SCALE GENOMIC DNA]</scope>
    <source>
        <strain evidence="2 3">T5054</strain>
    </source>
</reference>
<evidence type="ECO:0000259" key="1">
    <source>
        <dbReference type="Pfam" id="PF13581"/>
    </source>
</evidence>
<dbReference type="InterPro" id="IPR003594">
    <property type="entry name" value="HATPase_dom"/>
</dbReference>
<dbReference type="RefSeq" id="WP_076722539.1">
    <property type="nucleotide sequence ID" value="NZ_MSCW01000001.1"/>
</dbReference>
<organism evidence="2 3">
    <name type="scientific">Marinobacter lutaoensis</name>
    <dbReference type="NCBI Taxonomy" id="135739"/>
    <lineage>
        <taxon>Bacteria</taxon>
        <taxon>Pseudomonadati</taxon>
        <taxon>Pseudomonadota</taxon>
        <taxon>Gammaproteobacteria</taxon>
        <taxon>Pseudomonadales</taxon>
        <taxon>Marinobacteraceae</taxon>
        <taxon>Marinobacter</taxon>
    </lineage>
</organism>